<dbReference type="InterPro" id="IPR038750">
    <property type="entry name" value="YczE/YyaS-like"/>
</dbReference>
<accession>A0ABU8HGK0</accession>
<evidence type="ECO:0000313" key="2">
    <source>
        <dbReference type="EMBL" id="MEI5908292.1"/>
    </source>
</evidence>
<keyword evidence="1" id="KW-0812">Transmembrane</keyword>
<evidence type="ECO:0000313" key="3">
    <source>
        <dbReference type="Proteomes" id="UP001312865"/>
    </source>
</evidence>
<feature type="transmembrane region" description="Helical" evidence="1">
    <location>
        <begin position="109"/>
        <end position="127"/>
    </location>
</feature>
<sequence length="212" mass="23191">MSKEQLVRWLFFIGGLLVLALGISLTIKGKMFGIGPWDVLHYGLYLQMGLTVGTWSIIVGLLILMMTALITKELPKTGAWLNMLLIGVFIDLFLYLLPDVNTMLGQMAIYVMGVVILGYGIGLYVSADFGAGPRDSLMLLLVEKTGWSVKWVRNGMEIMVFLLGWLLGGPIGIGTLFIALCLGAVVDVSLPQCKKMLYLCLAKMNAKSLSHS</sequence>
<keyword evidence="1" id="KW-0472">Membrane</keyword>
<keyword evidence="3" id="KW-1185">Reference proteome</keyword>
<proteinExistence type="predicted"/>
<dbReference type="RefSeq" id="WP_336587852.1">
    <property type="nucleotide sequence ID" value="NZ_JBBAXC010000012.1"/>
</dbReference>
<protein>
    <submittedName>
        <fullName evidence="2">YitT family protein</fullName>
    </submittedName>
</protein>
<dbReference type="Pfam" id="PF19700">
    <property type="entry name" value="DUF6198"/>
    <property type="match status" value="1"/>
</dbReference>
<name>A0ABU8HGK0_9BACI</name>
<comment type="caution">
    <text evidence="2">The sequence shown here is derived from an EMBL/GenBank/DDBJ whole genome shotgun (WGS) entry which is preliminary data.</text>
</comment>
<feature type="transmembrane region" description="Helical" evidence="1">
    <location>
        <begin position="77"/>
        <end position="97"/>
    </location>
</feature>
<keyword evidence="1" id="KW-1133">Transmembrane helix</keyword>
<evidence type="ECO:0000256" key="1">
    <source>
        <dbReference type="SAM" id="Phobius"/>
    </source>
</evidence>
<dbReference type="EMBL" id="JBBAXC010000012">
    <property type="protein sequence ID" value="MEI5908292.1"/>
    <property type="molecule type" value="Genomic_DNA"/>
</dbReference>
<feature type="transmembrane region" description="Helical" evidence="1">
    <location>
        <begin position="6"/>
        <end position="27"/>
    </location>
</feature>
<dbReference type="Proteomes" id="UP001312865">
    <property type="component" value="Unassembled WGS sequence"/>
</dbReference>
<organism evidence="2 3">
    <name type="scientific">Bacillus spongiae</name>
    <dbReference type="NCBI Taxonomy" id="2683610"/>
    <lineage>
        <taxon>Bacteria</taxon>
        <taxon>Bacillati</taxon>
        <taxon>Bacillota</taxon>
        <taxon>Bacilli</taxon>
        <taxon>Bacillales</taxon>
        <taxon>Bacillaceae</taxon>
        <taxon>Bacillus</taxon>
    </lineage>
</organism>
<feature type="transmembrane region" description="Helical" evidence="1">
    <location>
        <begin position="48"/>
        <end position="71"/>
    </location>
</feature>
<dbReference type="PANTHER" id="PTHR40078:SF1">
    <property type="entry name" value="INTEGRAL MEMBRANE PROTEIN"/>
    <property type="match status" value="1"/>
</dbReference>
<reference evidence="2 3" key="1">
    <citation type="journal article" date="2018" name="J. Microbiol.">
        <title>Bacillus spongiae sp. nov., isolated from sponge of Jeju Island.</title>
        <authorList>
            <person name="Lee G.E."/>
            <person name="Im W.T."/>
            <person name="Park J.S."/>
        </authorList>
    </citation>
    <scope>NUCLEOTIDE SEQUENCE [LARGE SCALE GENOMIC DNA]</scope>
    <source>
        <strain evidence="2 3">135PIL107-10</strain>
    </source>
</reference>
<feature type="transmembrane region" description="Helical" evidence="1">
    <location>
        <begin position="158"/>
        <end position="186"/>
    </location>
</feature>
<gene>
    <name evidence="2" type="ORF">WAK64_14635</name>
</gene>
<dbReference type="PANTHER" id="PTHR40078">
    <property type="entry name" value="INTEGRAL MEMBRANE PROTEIN-RELATED"/>
    <property type="match status" value="1"/>
</dbReference>